<reference evidence="4" key="1">
    <citation type="submission" date="2016-10" db="EMBL/GenBank/DDBJ databases">
        <authorList>
            <person name="Varghese N."/>
            <person name="Submissions S."/>
        </authorList>
    </citation>
    <scope>NUCLEOTIDE SEQUENCE [LARGE SCALE GENOMIC DNA]</scope>
    <source>
        <strain evidence="4">DSM 3695</strain>
    </source>
</reference>
<dbReference type="AlphaFoldDB" id="A0A1I0SDY0"/>
<keyword evidence="2" id="KW-0732">Signal</keyword>
<dbReference type="Proteomes" id="UP000199310">
    <property type="component" value="Unassembled WGS sequence"/>
</dbReference>
<proteinExistence type="predicted"/>
<name>A0A1I0SDY0_9BACT</name>
<feature type="signal peptide" evidence="2">
    <location>
        <begin position="1"/>
        <end position="23"/>
    </location>
</feature>
<gene>
    <name evidence="3" type="ORF">SAMN04488122_6747</name>
</gene>
<evidence type="ECO:0000256" key="2">
    <source>
        <dbReference type="SAM" id="SignalP"/>
    </source>
</evidence>
<dbReference type="RefSeq" id="WP_089904689.1">
    <property type="nucleotide sequence ID" value="NZ_FOJG01000003.1"/>
</dbReference>
<dbReference type="OrthoDB" id="946181at2"/>
<accession>A0A1I0SDY0</accession>
<sequence>MERTIVRLSCLAALLFAACNSPMQNKQEQQQHDSANAPVNTPSTTEVKSVQLDTTWGDYRIAAISKGNSTMRDLILAVGSKKDTTQADTTIERDVKGQLRNMMLADLDGNGKPEVYFYMLSEGTGQFGKIYGFDLTGKVARISTYSLDTMQQAAYRGQDTFFIKGKTLVRSFPAYRENDPDALTANVRGMIEYRLKKENDTLRLIPAK</sequence>
<evidence type="ECO:0000313" key="4">
    <source>
        <dbReference type="Proteomes" id="UP000199310"/>
    </source>
</evidence>
<evidence type="ECO:0000256" key="1">
    <source>
        <dbReference type="SAM" id="MobiDB-lite"/>
    </source>
</evidence>
<feature type="region of interest" description="Disordered" evidence="1">
    <location>
        <begin position="26"/>
        <end position="46"/>
    </location>
</feature>
<protein>
    <submittedName>
        <fullName evidence="3">Uncharacterized protein</fullName>
    </submittedName>
</protein>
<dbReference type="PROSITE" id="PS51257">
    <property type="entry name" value="PROKAR_LIPOPROTEIN"/>
    <property type="match status" value="1"/>
</dbReference>
<organism evidence="3 4">
    <name type="scientific">Chitinophaga arvensicola</name>
    <dbReference type="NCBI Taxonomy" id="29529"/>
    <lineage>
        <taxon>Bacteria</taxon>
        <taxon>Pseudomonadati</taxon>
        <taxon>Bacteroidota</taxon>
        <taxon>Chitinophagia</taxon>
        <taxon>Chitinophagales</taxon>
        <taxon>Chitinophagaceae</taxon>
        <taxon>Chitinophaga</taxon>
    </lineage>
</organism>
<dbReference type="InterPro" id="IPR038643">
    <property type="entry name" value="PliI_sf"/>
</dbReference>
<feature type="chain" id="PRO_5011566045" evidence="2">
    <location>
        <begin position="24"/>
        <end position="208"/>
    </location>
</feature>
<evidence type="ECO:0000313" key="3">
    <source>
        <dbReference type="EMBL" id="SEW57337.1"/>
    </source>
</evidence>
<dbReference type="Gene3D" id="2.40.128.460">
    <property type="entry name" value="Periplasmic lysozyme inhibitor of I-type lysozyme"/>
    <property type="match status" value="1"/>
</dbReference>
<dbReference type="STRING" id="29529.SAMN04488122_6747"/>
<dbReference type="EMBL" id="FOJG01000003">
    <property type="protein sequence ID" value="SEW57337.1"/>
    <property type="molecule type" value="Genomic_DNA"/>
</dbReference>
<keyword evidence="4" id="KW-1185">Reference proteome</keyword>